<reference evidence="2" key="1">
    <citation type="journal article" date="2019" name="Int. J. Syst. Evol. Microbiol.">
        <title>The Global Catalogue of Microorganisms (GCM) 10K type strain sequencing project: providing services to taxonomists for standard genome sequencing and annotation.</title>
        <authorList>
            <consortium name="The Broad Institute Genomics Platform"/>
            <consortium name="The Broad Institute Genome Sequencing Center for Infectious Disease"/>
            <person name="Wu L."/>
            <person name="Ma J."/>
        </authorList>
    </citation>
    <scope>NUCLEOTIDE SEQUENCE [LARGE SCALE GENOMIC DNA]</scope>
    <source>
        <strain evidence="2">JCM 17440</strain>
    </source>
</reference>
<evidence type="ECO:0000313" key="2">
    <source>
        <dbReference type="Proteomes" id="UP001501710"/>
    </source>
</evidence>
<gene>
    <name evidence="1" type="ORF">GCM10022254_26550</name>
</gene>
<name>A0ABP8BZ25_9ACTN</name>
<dbReference type="Proteomes" id="UP001501710">
    <property type="component" value="Unassembled WGS sequence"/>
</dbReference>
<keyword evidence="2" id="KW-1185">Reference proteome</keyword>
<evidence type="ECO:0000313" key="1">
    <source>
        <dbReference type="EMBL" id="GAA4230820.1"/>
    </source>
</evidence>
<protein>
    <submittedName>
        <fullName evidence="1">Uncharacterized protein</fullName>
    </submittedName>
</protein>
<comment type="caution">
    <text evidence="1">The sequence shown here is derived from an EMBL/GenBank/DDBJ whole genome shotgun (WGS) entry which is preliminary data.</text>
</comment>
<dbReference type="EMBL" id="BAABAS010000005">
    <property type="protein sequence ID" value="GAA4230820.1"/>
    <property type="molecule type" value="Genomic_DNA"/>
</dbReference>
<proteinExistence type="predicted"/>
<sequence length="121" mass="13487">MVHWHFWRMECEFSGLAGGRSFSVDLFCVLRRYPDTGAAWEAVGENVVERFPDAGVNVPPSASADSKVVYEISSTHFVMWRLIECLGDCGGVGDLIESGVRDYLVEKFGDLISVVRRNVGR</sequence>
<organism evidence="1 2">
    <name type="scientific">Actinomadura meridiana</name>
    <dbReference type="NCBI Taxonomy" id="559626"/>
    <lineage>
        <taxon>Bacteria</taxon>
        <taxon>Bacillati</taxon>
        <taxon>Actinomycetota</taxon>
        <taxon>Actinomycetes</taxon>
        <taxon>Streptosporangiales</taxon>
        <taxon>Thermomonosporaceae</taxon>
        <taxon>Actinomadura</taxon>
    </lineage>
</organism>
<accession>A0ABP8BZ25</accession>